<accession>A0A6J5NJX0</accession>
<evidence type="ECO:0000256" key="1">
    <source>
        <dbReference type="SAM" id="Coils"/>
    </source>
</evidence>
<feature type="transmembrane region" description="Helical" evidence="2">
    <location>
        <begin position="6"/>
        <end position="23"/>
    </location>
</feature>
<gene>
    <name evidence="3" type="ORF">UFOVP706_48</name>
</gene>
<keyword evidence="2" id="KW-0812">Transmembrane</keyword>
<name>A0A6J5NJX0_9CAUD</name>
<proteinExistence type="predicted"/>
<reference evidence="3" key="1">
    <citation type="submission" date="2020-04" db="EMBL/GenBank/DDBJ databases">
        <authorList>
            <person name="Chiriac C."/>
            <person name="Salcher M."/>
            <person name="Ghai R."/>
            <person name="Kavagutti S V."/>
        </authorList>
    </citation>
    <scope>NUCLEOTIDE SEQUENCE</scope>
</reference>
<evidence type="ECO:0000256" key="2">
    <source>
        <dbReference type="SAM" id="Phobius"/>
    </source>
</evidence>
<evidence type="ECO:0000313" key="3">
    <source>
        <dbReference type="EMBL" id="CAB4159012.1"/>
    </source>
</evidence>
<keyword evidence="1" id="KW-0175">Coiled coil</keyword>
<organism evidence="3">
    <name type="scientific">uncultured Caudovirales phage</name>
    <dbReference type="NCBI Taxonomy" id="2100421"/>
    <lineage>
        <taxon>Viruses</taxon>
        <taxon>Duplodnaviria</taxon>
        <taxon>Heunggongvirae</taxon>
        <taxon>Uroviricota</taxon>
        <taxon>Caudoviricetes</taxon>
        <taxon>Peduoviridae</taxon>
        <taxon>Maltschvirus</taxon>
        <taxon>Maltschvirus maltsch</taxon>
    </lineage>
</organism>
<dbReference type="EMBL" id="LR796682">
    <property type="protein sequence ID" value="CAB4159012.1"/>
    <property type="molecule type" value="Genomic_DNA"/>
</dbReference>
<keyword evidence="2" id="KW-0472">Membrane</keyword>
<feature type="coiled-coil region" evidence="1">
    <location>
        <begin position="24"/>
        <end position="54"/>
    </location>
</feature>
<keyword evidence="2" id="KW-1133">Transmembrane helix</keyword>
<protein>
    <submittedName>
        <fullName evidence="3">Uncharacterized protein</fullName>
    </submittedName>
</protein>
<sequence length="63" mass="7464">MAEALMWLGMPIGVVLVVLLVLWNRKVEADARALREMRWELEQANLREQRLLREAGFDRRQTD</sequence>